<comment type="catalytic activity">
    <reaction evidence="7">
        <text>a peptidoglycan chain = a peptidoglycan chain with N-acetyl-1,6-anhydromuramyl-[peptide] at the reducing end + a peptidoglycan chain with N-acetylglucosamine at the non-reducing end.</text>
        <dbReference type="EC" id="4.2.2.29"/>
    </reaction>
</comment>
<keyword evidence="1 7" id="KW-1003">Cell membrane</keyword>
<dbReference type="NCBIfam" id="TIGR00247">
    <property type="entry name" value="endolytic transglycosylase MltG"/>
    <property type="match status" value="1"/>
</dbReference>
<dbReference type="GO" id="GO:0005886">
    <property type="term" value="C:plasma membrane"/>
    <property type="evidence" value="ECO:0007669"/>
    <property type="project" value="UniProtKB-SubCell"/>
</dbReference>
<organism evidence="8 9">
    <name type="scientific">Candidatus Tagabacteria bacterium CG03_land_8_20_14_0_80_41_22</name>
    <dbReference type="NCBI Taxonomy" id="1975020"/>
    <lineage>
        <taxon>Bacteria</taxon>
        <taxon>Candidatus Tagaibacteriota</taxon>
    </lineage>
</organism>
<evidence type="ECO:0000256" key="2">
    <source>
        <dbReference type="ARBA" id="ARBA00022692"/>
    </source>
</evidence>
<comment type="subcellular location">
    <subcellularLocation>
        <location evidence="7">Cell membrane</location>
        <topology evidence="7">Single-pass membrane protein</topology>
    </subcellularLocation>
</comment>
<dbReference type="EC" id="4.2.2.29" evidence="7"/>
<dbReference type="EMBL" id="PEVG01000002">
    <property type="protein sequence ID" value="PIU99862.1"/>
    <property type="molecule type" value="Genomic_DNA"/>
</dbReference>
<evidence type="ECO:0000256" key="6">
    <source>
        <dbReference type="ARBA" id="ARBA00023316"/>
    </source>
</evidence>
<evidence type="ECO:0000313" key="8">
    <source>
        <dbReference type="EMBL" id="PIU99862.1"/>
    </source>
</evidence>
<accession>A0A2M7B9T6</accession>
<feature type="transmembrane region" description="Helical" evidence="7">
    <location>
        <begin position="12"/>
        <end position="30"/>
    </location>
</feature>
<name>A0A2M7B9T6_9BACT</name>
<evidence type="ECO:0000256" key="4">
    <source>
        <dbReference type="ARBA" id="ARBA00023136"/>
    </source>
</evidence>
<comment type="caution">
    <text evidence="8">The sequence shown here is derived from an EMBL/GenBank/DDBJ whole genome shotgun (WGS) entry which is preliminary data.</text>
</comment>
<dbReference type="PANTHER" id="PTHR30518">
    <property type="entry name" value="ENDOLYTIC MUREIN TRANSGLYCOSYLASE"/>
    <property type="match status" value="1"/>
</dbReference>
<reference evidence="9" key="1">
    <citation type="submission" date="2017-09" db="EMBL/GenBank/DDBJ databases">
        <title>Depth-based differentiation of microbial function through sediment-hosted aquifers and enrichment of novel symbionts in the deep terrestrial subsurface.</title>
        <authorList>
            <person name="Probst A.J."/>
            <person name="Ladd B."/>
            <person name="Jarett J.K."/>
            <person name="Geller-Mcgrath D.E."/>
            <person name="Sieber C.M.K."/>
            <person name="Emerson J.B."/>
            <person name="Anantharaman K."/>
            <person name="Thomas B.C."/>
            <person name="Malmstrom R."/>
            <person name="Stieglmeier M."/>
            <person name="Klingl A."/>
            <person name="Woyke T."/>
            <person name="Ryan C.M."/>
            <person name="Banfield J.F."/>
        </authorList>
    </citation>
    <scope>NUCLEOTIDE SEQUENCE [LARGE SCALE GENOMIC DNA]</scope>
</reference>
<evidence type="ECO:0000256" key="7">
    <source>
        <dbReference type="HAMAP-Rule" id="MF_02065"/>
    </source>
</evidence>
<dbReference type="GO" id="GO:0008932">
    <property type="term" value="F:lytic endotransglycosylase activity"/>
    <property type="evidence" value="ECO:0007669"/>
    <property type="project" value="UniProtKB-UniRule"/>
</dbReference>
<dbReference type="InterPro" id="IPR003770">
    <property type="entry name" value="MLTG-like"/>
</dbReference>
<keyword evidence="5 7" id="KW-0456">Lyase</keyword>
<evidence type="ECO:0000313" key="9">
    <source>
        <dbReference type="Proteomes" id="UP000228561"/>
    </source>
</evidence>
<dbReference type="AlphaFoldDB" id="A0A2M7B9T6"/>
<keyword evidence="6 7" id="KW-0961">Cell wall biogenesis/degradation</keyword>
<comment type="similarity">
    <text evidence="7">Belongs to the transglycosylase MltG family.</text>
</comment>
<keyword evidence="4 7" id="KW-0472">Membrane</keyword>
<dbReference type="Gene3D" id="3.30.1490.480">
    <property type="entry name" value="Endolytic murein transglycosylase"/>
    <property type="match status" value="1"/>
</dbReference>
<evidence type="ECO:0000256" key="5">
    <source>
        <dbReference type="ARBA" id="ARBA00023239"/>
    </source>
</evidence>
<protein>
    <recommendedName>
        <fullName evidence="7">Endolytic murein transglycosylase</fullName>
        <ecNumber evidence="7">4.2.2.29</ecNumber>
    </recommendedName>
    <alternativeName>
        <fullName evidence="7">Peptidoglycan lytic transglycosylase</fullName>
    </alternativeName>
    <alternativeName>
        <fullName evidence="7">Peptidoglycan polymerization terminase</fullName>
    </alternativeName>
</protein>
<dbReference type="Proteomes" id="UP000228561">
    <property type="component" value="Unassembled WGS sequence"/>
</dbReference>
<gene>
    <name evidence="7" type="primary">mltG</name>
    <name evidence="8" type="ORF">COS58_00425</name>
</gene>
<keyword evidence="2 7" id="KW-0812">Transmembrane</keyword>
<dbReference type="GO" id="GO:0009252">
    <property type="term" value="P:peptidoglycan biosynthetic process"/>
    <property type="evidence" value="ECO:0007669"/>
    <property type="project" value="UniProtKB-UniRule"/>
</dbReference>
<evidence type="ECO:0000256" key="3">
    <source>
        <dbReference type="ARBA" id="ARBA00022989"/>
    </source>
</evidence>
<dbReference type="PANTHER" id="PTHR30518:SF2">
    <property type="entry name" value="ENDOLYTIC MUREIN TRANSGLYCOSYLASE"/>
    <property type="match status" value="1"/>
</dbReference>
<proteinExistence type="inferred from homology"/>
<dbReference type="Pfam" id="PF02618">
    <property type="entry name" value="YceG"/>
    <property type="match status" value="1"/>
</dbReference>
<dbReference type="GO" id="GO:0071555">
    <property type="term" value="P:cell wall organization"/>
    <property type="evidence" value="ECO:0007669"/>
    <property type="project" value="UniProtKB-KW"/>
</dbReference>
<evidence type="ECO:0000256" key="1">
    <source>
        <dbReference type="ARBA" id="ARBA00022475"/>
    </source>
</evidence>
<sequence length="323" mass="36891">MINSKLIKVFKIFFPAAAILLLIFLFAISAPSEFPVNKIIAVENGATLKEVAVKFETEKLVRHRTLFDYLMRYSGHEKDIKAGKYIFEKRLSLIGLMQRLIKGDHGIPTIKITVPEGSTIKDINRIFGGAGFKNFEIKDKELEGYLFPDTYFFLADNTSADAITKMTENLKNKTVDLEADIANSKRNFHQILTMASLLEKEAAKTEDRKIISGILWKRLDKKILLQVDATLDYVLNKNTFELTTYDLKINSPYNTYKHLGLPPTPICNPGLDAIKAAIFSEQSQYWYYLSDKKGNIYYSKTFEEHVAKKTEVSEIKIKTPPIR</sequence>
<comment type="function">
    <text evidence="7">Functions as a peptidoglycan terminase that cleaves nascent peptidoglycan strands endolytically to terminate their elongation.</text>
</comment>
<keyword evidence="3 7" id="KW-1133">Transmembrane helix</keyword>
<feature type="site" description="Important for catalytic activity" evidence="7">
    <location>
        <position position="201"/>
    </location>
</feature>
<dbReference type="HAMAP" id="MF_02065">
    <property type="entry name" value="MltG"/>
    <property type="match status" value="1"/>
</dbReference>